<reference evidence="2 3" key="1">
    <citation type="submission" date="2024-10" db="EMBL/GenBank/DDBJ databases">
        <authorList>
            <person name="Kim D."/>
        </authorList>
    </citation>
    <scope>NUCLEOTIDE SEQUENCE [LARGE SCALE GENOMIC DNA]</scope>
    <source>
        <strain evidence="2">Taebaek</strain>
    </source>
</reference>
<dbReference type="EMBL" id="JBICCN010000356">
    <property type="protein sequence ID" value="KAL3074927.1"/>
    <property type="molecule type" value="Genomic_DNA"/>
</dbReference>
<evidence type="ECO:0000313" key="3">
    <source>
        <dbReference type="Proteomes" id="UP001620645"/>
    </source>
</evidence>
<organism evidence="2 3">
    <name type="scientific">Heterodera schachtii</name>
    <name type="common">Sugarbeet cyst nematode worm</name>
    <name type="synonym">Tylenchus schachtii</name>
    <dbReference type="NCBI Taxonomy" id="97005"/>
    <lineage>
        <taxon>Eukaryota</taxon>
        <taxon>Metazoa</taxon>
        <taxon>Ecdysozoa</taxon>
        <taxon>Nematoda</taxon>
        <taxon>Chromadorea</taxon>
        <taxon>Rhabditida</taxon>
        <taxon>Tylenchina</taxon>
        <taxon>Tylenchomorpha</taxon>
        <taxon>Tylenchoidea</taxon>
        <taxon>Heteroderidae</taxon>
        <taxon>Heteroderinae</taxon>
        <taxon>Heterodera</taxon>
    </lineage>
</organism>
<protein>
    <submittedName>
        <fullName evidence="2">Uncharacterized protein</fullName>
    </submittedName>
</protein>
<keyword evidence="3" id="KW-1185">Reference proteome</keyword>
<comment type="caution">
    <text evidence="2">The sequence shown here is derived from an EMBL/GenBank/DDBJ whole genome shotgun (WGS) entry which is preliminary data.</text>
</comment>
<gene>
    <name evidence="2" type="ORF">niasHS_014372</name>
</gene>
<dbReference type="AlphaFoldDB" id="A0ABD2IAD9"/>
<proteinExistence type="predicted"/>
<evidence type="ECO:0000256" key="1">
    <source>
        <dbReference type="SAM" id="MobiDB-lite"/>
    </source>
</evidence>
<name>A0ABD2IAD9_HETSC</name>
<evidence type="ECO:0000313" key="2">
    <source>
        <dbReference type="EMBL" id="KAL3074927.1"/>
    </source>
</evidence>
<dbReference type="Proteomes" id="UP001620645">
    <property type="component" value="Unassembled WGS sequence"/>
</dbReference>
<sequence>MDEQARAYLRALLNVAMNTEAWEHFRLAARTDIDVFVFINTLLDFLSMDSEYQVMGTDRFGRMVSMSPAQKLQATFGRCGGTANRAWRLFVLAAEGDPGTTEFIRLLLDFLSAEGTSEHLSLIPAAASRYQLVPKTLHKSQPGTSKASLSAAVRPFGPQLPLPRQSVVRPNVPFGQQQQLPPPRQPSQFRFSAVHSQPLVTCRQQQQQESAGSFADHLPFSDAFPFPAKPKTSEEDHIYHTVMTTTSSGSQRSSVIYAVPPISSKISRESVTTPPPPAPQYSRGGEKNRKKTDETPSPASKCSDTKKRKKTPKKDNDGKK</sequence>
<feature type="region of interest" description="Disordered" evidence="1">
    <location>
        <begin position="263"/>
        <end position="320"/>
    </location>
</feature>
<accession>A0ABD2IAD9</accession>
<feature type="compositionally biased region" description="Basic and acidic residues" evidence="1">
    <location>
        <begin position="284"/>
        <end position="294"/>
    </location>
</feature>